<dbReference type="PANTHER" id="PTHR40388:SF1">
    <property type="entry name" value="BRYOPORIN"/>
    <property type="match status" value="1"/>
</dbReference>
<dbReference type="Proteomes" id="UP001519460">
    <property type="component" value="Unassembled WGS sequence"/>
</dbReference>
<evidence type="ECO:0000256" key="5">
    <source>
        <dbReference type="ARBA" id="ARBA00023331"/>
    </source>
</evidence>
<dbReference type="Gene3D" id="2.60.270.20">
    <property type="entry name" value="Cytolysin/lectin"/>
    <property type="match status" value="1"/>
</dbReference>
<dbReference type="InterPro" id="IPR015926">
    <property type="entry name" value="Cytolysin/lectin"/>
</dbReference>
<sequence>MAASSASVSGTVVGPTAQECMRGVDYRVVCGIEVNNWTRFLLTEPMVRPAKGVVKTPPDAVLPGHRGVMVVRKSWGLLSGTCGTVSWLIESLNRRLFVMWHVPYSFDRNRNTLAVGLSKVGCIGHSSGRSVYNTMRTAESSGNITFSRLEFGRESNTLIFRDDEIEVEGTMGSSHKAVVKIVVRPTRRQDYAPTLEGHFGMGGSVRNLLDFTEPFSSA</sequence>
<keyword evidence="5" id="KW-0166">Nematocyst</keyword>
<keyword evidence="7" id="KW-1185">Reference proteome</keyword>
<evidence type="ECO:0000313" key="6">
    <source>
        <dbReference type="EMBL" id="KAK7501867.1"/>
    </source>
</evidence>
<dbReference type="EMBL" id="JACVVK020000029">
    <property type="protein sequence ID" value="KAK7501867.1"/>
    <property type="molecule type" value="Genomic_DNA"/>
</dbReference>
<evidence type="ECO:0000256" key="3">
    <source>
        <dbReference type="ARBA" id="ARBA00022537"/>
    </source>
</evidence>
<reference evidence="6 7" key="1">
    <citation type="journal article" date="2023" name="Sci. Data">
        <title>Genome assembly of the Korean intertidal mud-creeper Batillaria attramentaria.</title>
        <authorList>
            <person name="Patra A.K."/>
            <person name="Ho P.T."/>
            <person name="Jun S."/>
            <person name="Lee S.J."/>
            <person name="Kim Y."/>
            <person name="Won Y.J."/>
        </authorList>
    </citation>
    <scope>NUCLEOTIDE SEQUENCE [LARGE SCALE GENOMIC DNA]</scope>
    <source>
        <strain evidence="6">Wonlab-2016</strain>
    </source>
</reference>
<keyword evidence="4" id="KW-1053">Target membrane</keyword>
<dbReference type="AlphaFoldDB" id="A0ABD0LS65"/>
<keyword evidence="4" id="KW-0472">Membrane</keyword>
<keyword evidence="3" id="KW-1052">Target cell membrane</keyword>
<name>A0ABD0LS65_9CAEN</name>
<dbReference type="PANTHER" id="PTHR40388">
    <property type="entry name" value="BRYOPORIN"/>
    <property type="match status" value="1"/>
</dbReference>
<dbReference type="GO" id="GO:0042151">
    <property type="term" value="C:nematocyst"/>
    <property type="evidence" value="ECO:0007669"/>
    <property type="project" value="UniProtKB-SubCell"/>
</dbReference>
<evidence type="ECO:0000313" key="7">
    <source>
        <dbReference type="Proteomes" id="UP001519460"/>
    </source>
</evidence>
<dbReference type="GO" id="GO:0044218">
    <property type="term" value="C:other organism cell membrane"/>
    <property type="evidence" value="ECO:0007669"/>
    <property type="project" value="UniProtKB-KW"/>
</dbReference>
<accession>A0ABD0LS65</accession>
<comment type="caution">
    <text evidence="6">The sequence shown here is derived from an EMBL/GenBank/DDBJ whole genome shotgun (WGS) entry which is preliminary data.</text>
</comment>
<dbReference type="SUPFAM" id="SSF63724">
    <property type="entry name" value="Cytolysin/lectin"/>
    <property type="match status" value="1"/>
</dbReference>
<dbReference type="InterPro" id="IPR050677">
    <property type="entry name" value="Actinoporin_PFT"/>
</dbReference>
<gene>
    <name evidence="6" type="ORF">BaRGS_00006953</name>
</gene>
<evidence type="ECO:0000256" key="2">
    <source>
        <dbReference type="ARBA" id="ARBA00004532"/>
    </source>
</evidence>
<comment type="subcellular location">
    <subcellularLocation>
        <location evidence="2">Nematocyst</location>
    </subcellularLocation>
    <subcellularLocation>
        <location evidence="1">Target cell membrane</location>
    </subcellularLocation>
</comment>
<evidence type="ECO:0000256" key="1">
    <source>
        <dbReference type="ARBA" id="ARBA00004175"/>
    </source>
</evidence>
<evidence type="ECO:0000256" key="4">
    <source>
        <dbReference type="ARBA" id="ARBA00023298"/>
    </source>
</evidence>
<protein>
    <submittedName>
        <fullName evidence="6">Uncharacterized protein</fullName>
    </submittedName>
</protein>
<organism evidence="6 7">
    <name type="scientific">Batillaria attramentaria</name>
    <dbReference type="NCBI Taxonomy" id="370345"/>
    <lineage>
        <taxon>Eukaryota</taxon>
        <taxon>Metazoa</taxon>
        <taxon>Spiralia</taxon>
        <taxon>Lophotrochozoa</taxon>
        <taxon>Mollusca</taxon>
        <taxon>Gastropoda</taxon>
        <taxon>Caenogastropoda</taxon>
        <taxon>Sorbeoconcha</taxon>
        <taxon>Cerithioidea</taxon>
        <taxon>Batillariidae</taxon>
        <taxon>Batillaria</taxon>
    </lineage>
</organism>
<proteinExistence type="predicted"/>